<organism evidence="1 2">
    <name type="scientific">Streptomyces pathocidini</name>
    <dbReference type="NCBI Taxonomy" id="1650571"/>
    <lineage>
        <taxon>Bacteria</taxon>
        <taxon>Bacillati</taxon>
        <taxon>Actinomycetota</taxon>
        <taxon>Actinomycetes</taxon>
        <taxon>Kitasatosporales</taxon>
        <taxon>Streptomycetaceae</taxon>
        <taxon>Streptomyces</taxon>
    </lineage>
</organism>
<reference evidence="1 2" key="1">
    <citation type="submission" date="2024-10" db="EMBL/GenBank/DDBJ databases">
        <title>The Natural Products Discovery Center: Release of the First 8490 Sequenced Strains for Exploring Actinobacteria Biosynthetic Diversity.</title>
        <authorList>
            <person name="Kalkreuter E."/>
            <person name="Kautsar S.A."/>
            <person name="Yang D."/>
            <person name="Bader C.D."/>
            <person name="Teijaro C.N."/>
            <person name="Fluegel L."/>
            <person name="Davis C.M."/>
            <person name="Simpson J.R."/>
            <person name="Lauterbach L."/>
            <person name="Steele A.D."/>
            <person name="Gui C."/>
            <person name="Meng S."/>
            <person name="Li G."/>
            <person name="Viehrig K."/>
            <person name="Ye F."/>
            <person name="Su P."/>
            <person name="Kiefer A.F."/>
            <person name="Nichols A."/>
            <person name="Cepeda A.J."/>
            <person name="Yan W."/>
            <person name="Fan B."/>
            <person name="Jiang Y."/>
            <person name="Adhikari A."/>
            <person name="Zheng C.-J."/>
            <person name="Schuster L."/>
            <person name="Cowan T.M."/>
            <person name="Smanski M.J."/>
            <person name="Chevrette M.G."/>
            <person name="De Carvalho L.P.S."/>
            <person name="Shen B."/>
        </authorList>
    </citation>
    <scope>NUCLEOTIDE SEQUENCE [LARGE SCALE GENOMIC DNA]</scope>
    <source>
        <strain evidence="1 2">NPDC020327</strain>
    </source>
</reference>
<keyword evidence="2" id="KW-1185">Reference proteome</keyword>
<evidence type="ECO:0000313" key="2">
    <source>
        <dbReference type="Proteomes" id="UP001611548"/>
    </source>
</evidence>
<dbReference type="Proteomes" id="UP001611548">
    <property type="component" value="Unassembled WGS sequence"/>
</dbReference>
<proteinExistence type="predicted"/>
<name>A0ABW7V1K5_9ACTN</name>
<sequence length="60" mass="6738">MLTDLTSRQASPEHLAMIVRSKWTLENQLHFVHDTTFTEDASKVRTGHGPESMATLRGLS</sequence>
<dbReference type="EMBL" id="JBIRWE010000024">
    <property type="protein sequence ID" value="MFI1967484.1"/>
    <property type="molecule type" value="Genomic_DNA"/>
</dbReference>
<gene>
    <name evidence="1" type="ORF">ACH429_25805</name>
</gene>
<dbReference type="RefSeq" id="WP_055470473.1">
    <property type="nucleotide sequence ID" value="NZ_JBIRWE010000024.1"/>
</dbReference>
<evidence type="ECO:0000313" key="1">
    <source>
        <dbReference type="EMBL" id="MFI1967484.1"/>
    </source>
</evidence>
<protein>
    <submittedName>
        <fullName evidence="1">DDE transposase family protein</fullName>
    </submittedName>
</protein>
<accession>A0ABW7V1K5</accession>
<comment type="caution">
    <text evidence="1">The sequence shown here is derived from an EMBL/GenBank/DDBJ whole genome shotgun (WGS) entry which is preliminary data.</text>
</comment>